<sequence length="36" mass="4231">MLHESLLHSFRIIFFAPYICKKIARNGLVKMRNVAL</sequence>
<reference evidence="1" key="2">
    <citation type="journal article" date="2015" name="Fish Shellfish Immunol.">
        <title>Early steps in the European eel (Anguilla anguilla)-Vibrio vulnificus interaction in the gills: Role of the RtxA13 toxin.</title>
        <authorList>
            <person name="Callol A."/>
            <person name="Pajuelo D."/>
            <person name="Ebbesson L."/>
            <person name="Teles M."/>
            <person name="MacKenzie S."/>
            <person name="Amaro C."/>
        </authorList>
    </citation>
    <scope>NUCLEOTIDE SEQUENCE</scope>
</reference>
<accession>A0A0E9UKB0</accession>
<protein>
    <submittedName>
        <fullName evidence="1">Uncharacterized protein</fullName>
    </submittedName>
</protein>
<dbReference type="EMBL" id="GBXM01042313">
    <property type="protein sequence ID" value="JAH66264.1"/>
    <property type="molecule type" value="Transcribed_RNA"/>
</dbReference>
<name>A0A0E9UKB0_ANGAN</name>
<proteinExistence type="predicted"/>
<evidence type="ECO:0000313" key="1">
    <source>
        <dbReference type="EMBL" id="JAH66264.1"/>
    </source>
</evidence>
<reference evidence="1" key="1">
    <citation type="submission" date="2014-11" db="EMBL/GenBank/DDBJ databases">
        <authorList>
            <person name="Amaro Gonzalez C."/>
        </authorList>
    </citation>
    <scope>NUCLEOTIDE SEQUENCE</scope>
</reference>
<dbReference type="AlphaFoldDB" id="A0A0E9UKB0"/>
<organism evidence="1">
    <name type="scientific">Anguilla anguilla</name>
    <name type="common">European freshwater eel</name>
    <name type="synonym">Muraena anguilla</name>
    <dbReference type="NCBI Taxonomy" id="7936"/>
    <lineage>
        <taxon>Eukaryota</taxon>
        <taxon>Metazoa</taxon>
        <taxon>Chordata</taxon>
        <taxon>Craniata</taxon>
        <taxon>Vertebrata</taxon>
        <taxon>Euteleostomi</taxon>
        <taxon>Actinopterygii</taxon>
        <taxon>Neopterygii</taxon>
        <taxon>Teleostei</taxon>
        <taxon>Anguilliformes</taxon>
        <taxon>Anguillidae</taxon>
        <taxon>Anguilla</taxon>
    </lineage>
</organism>